<keyword evidence="7" id="KW-0325">Glycoprotein</keyword>
<dbReference type="STRING" id="59895.A0A103XV32"/>
<keyword evidence="4 10" id="KW-0732">Signal</keyword>
<evidence type="ECO:0000259" key="11">
    <source>
        <dbReference type="SMART" id="SM00768"/>
    </source>
</evidence>
<feature type="region of interest" description="Disordered" evidence="9">
    <location>
        <begin position="129"/>
        <end position="176"/>
    </location>
</feature>
<keyword evidence="2" id="KW-1003">Cell membrane</keyword>
<dbReference type="PANTHER" id="PTHR31044">
    <property type="entry name" value="BETA-1,3 GLUCANASE"/>
    <property type="match status" value="1"/>
</dbReference>
<evidence type="ECO:0000313" key="13">
    <source>
        <dbReference type="Proteomes" id="UP000243975"/>
    </source>
</evidence>
<evidence type="ECO:0000313" key="12">
    <source>
        <dbReference type="EMBL" id="KVH97424.1"/>
    </source>
</evidence>
<evidence type="ECO:0000256" key="8">
    <source>
        <dbReference type="ARBA" id="ARBA00023288"/>
    </source>
</evidence>
<feature type="domain" description="X8" evidence="11">
    <location>
        <begin position="45"/>
        <end position="130"/>
    </location>
</feature>
<evidence type="ECO:0000256" key="9">
    <source>
        <dbReference type="SAM" id="MobiDB-lite"/>
    </source>
</evidence>
<dbReference type="GO" id="GO:0098552">
    <property type="term" value="C:side of membrane"/>
    <property type="evidence" value="ECO:0007669"/>
    <property type="project" value="UniProtKB-KW"/>
</dbReference>
<evidence type="ECO:0000256" key="1">
    <source>
        <dbReference type="ARBA" id="ARBA00004609"/>
    </source>
</evidence>
<dbReference type="AlphaFoldDB" id="A0A103XV32"/>
<dbReference type="GO" id="GO:0009506">
    <property type="term" value="C:plasmodesma"/>
    <property type="evidence" value="ECO:0007669"/>
    <property type="project" value="UniProtKB-ARBA"/>
</dbReference>
<organism evidence="12 13">
    <name type="scientific">Cynara cardunculus var. scolymus</name>
    <name type="common">Globe artichoke</name>
    <name type="synonym">Cynara scolymus</name>
    <dbReference type="NCBI Taxonomy" id="59895"/>
    <lineage>
        <taxon>Eukaryota</taxon>
        <taxon>Viridiplantae</taxon>
        <taxon>Streptophyta</taxon>
        <taxon>Embryophyta</taxon>
        <taxon>Tracheophyta</taxon>
        <taxon>Spermatophyta</taxon>
        <taxon>Magnoliopsida</taxon>
        <taxon>eudicotyledons</taxon>
        <taxon>Gunneridae</taxon>
        <taxon>Pentapetalae</taxon>
        <taxon>asterids</taxon>
        <taxon>campanulids</taxon>
        <taxon>Asterales</taxon>
        <taxon>Asteraceae</taxon>
        <taxon>Carduoideae</taxon>
        <taxon>Cardueae</taxon>
        <taxon>Carduinae</taxon>
        <taxon>Cynara</taxon>
    </lineage>
</organism>
<dbReference type="InterPro" id="IPR044788">
    <property type="entry name" value="X8_dom_prot"/>
</dbReference>
<dbReference type="PANTHER" id="PTHR31044:SF33">
    <property type="entry name" value="PLASMODESMATA CALLOSE-BINDING PROTEIN 5"/>
    <property type="match status" value="1"/>
</dbReference>
<feature type="signal peptide" evidence="10">
    <location>
        <begin position="1"/>
        <end position="24"/>
    </location>
</feature>
<dbReference type="GO" id="GO:0005886">
    <property type="term" value="C:plasma membrane"/>
    <property type="evidence" value="ECO:0007669"/>
    <property type="project" value="UniProtKB-SubCell"/>
</dbReference>
<comment type="subcellular location">
    <subcellularLocation>
        <location evidence="1">Cell membrane</location>
        <topology evidence="1">Lipid-anchor</topology>
        <topology evidence="1">GPI-anchor</topology>
    </subcellularLocation>
</comment>
<evidence type="ECO:0000256" key="7">
    <source>
        <dbReference type="ARBA" id="ARBA00023180"/>
    </source>
</evidence>
<dbReference type="Pfam" id="PF07983">
    <property type="entry name" value="X8"/>
    <property type="match status" value="1"/>
</dbReference>
<feature type="chain" id="PRO_5007119126" evidence="10">
    <location>
        <begin position="25"/>
        <end position="195"/>
    </location>
</feature>
<evidence type="ECO:0000256" key="6">
    <source>
        <dbReference type="ARBA" id="ARBA00023157"/>
    </source>
</evidence>
<feature type="compositionally biased region" description="Basic and acidic residues" evidence="9">
    <location>
        <begin position="165"/>
        <end position="175"/>
    </location>
</feature>
<dbReference type="Gramene" id="KVH97424">
    <property type="protein sequence ID" value="KVH97424"/>
    <property type="gene ID" value="Ccrd_000457"/>
</dbReference>
<dbReference type="OMA" id="EDTCNFA"/>
<accession>A0A103XV32</accession>
<evidence type="ECO:0000256" key="2">
    <source>
        <dbReference type="ARBA" id="ARBA00022475"/>
    </source>
</evidence>
<evidence type="ECO:0000256" key="4">
    <source>
        <dbReference type="ARBA" id="ARBA00022729"/>
    </source>
</evidence>
<keyword evidence="5" id="KW-0472">Membrane</keyword>
<sequence length="195" mass="20463">MALELSRSLRLFLLIATAIPLYSAASSPPLTTLRQQQPPGVSIKLWCVAKNNADDSALQSAIDWACGTGGADCTLIQQGGPCYDPADIRRTASYAFNDYCTKNGMSEDTCNFANTAALTSLDPSHTHCKFPSSLEGKSGEGKGTGTGGGGSTADLTSRGGEGNDGEGKSGGRGLEKLYSSNHSMKFYDMDNRCTN</sequence>
<evidence type="ECO:0000256" key="3">
    <source>
        <dbReference type="ARBA" id="ARBA00022622"/>
    </source>
</evidence>
<proteinExistence type="predicted"/>
<evidence type="ECO:0000256" key="5">
    <source>
        <dbReference type="ARBA" id="ARBA00023136"/>
    </source>
</evidence>
<dbReference type="Gene3D" id="1.20.58.1040">
    <property type="match status" value="1"/>
</dbReference>
<name>A0A103XV32_CYNCS</name>
<reference evidence="12 13" key="1">
    <citation type="journal article" date="2016" name="Sci. Rep.">
        <title>The genome sequence of the outbreeding globe artichoke constructed de novo incorporating a phase-aware low-pass sequencing strategy of F1 progeny.</title>
        <authorList>
            <person name="Scaglione D."/>
            <person name="Reyes-Chin-Wo S."/>
            <person name="Acquadro A."/>
            <person name="Froenicke L."/>
            <person name="Portis E."/>
            <person name="Beitel C."/>
            <person name="Tirone M."/>
            <person name="Mauro R."/>
            <person name="Lo Monaco A."/>
            <person name="Mauromicale G."/>
            <person name="Faccioli P."/>
            <person name="Cattivelli L."/>
            <person name="Rieseberg L."/>
            <person name="Michelmore R."/>
            <person name="Lanteri S."/>
        </authorList>
    </citation>
    <scope>NUCLEOTIDE SEQUENCE [LARGE SCALE GENOMIC DNA]</scope>
    <source>
        <strain evidence="12">2C</strain>
    </source>
</reference>
<keyword evidence="6" id="KW-1015">Disulfide bond</keyword>
<feature type="compositionally biased region" description="Gly residues" evidence="9">
    <location>
        <begin position="141"/>
        <end position="151"/>
    </location>
</feature>
<dbReference type="InterPro" id="IPR012946">
    <property type="entry name" value="X8"/>
</dbReference>
<dbReference type="SMART" id="SM00768">
    <property type="entry name" value="X8"/>
    <property type="match status" value="1"/>
</dbReference>
<keyword evidence="13" id="KW-1185">Reference proteome</keyword>
<protein>
    <submittedName>
        <fullName evidence="12">X8-like protein</fullName>
    </submittedName>
</protein>
<dbReference type="FunFam" id="1.20.58.1040:FF:000001">
    <property type="entry name" value="Glucan endo-1,3-beta-glucosidase 4"/>
    <property type="match status" value="1"/>
</dbReference>
<dbReference type="Proteomes" id="UP000243975">
    <property type="component" value="Unassembled WGS sequence"/>
</dbReference>
<dbReference type="EMBL" id="LEKV01003832">
    <property type="protein sequence ID" value="KVH97424.1"/>
    <property type="molecule type" value="Genomic_DNA"/>
</dbReference>
<keyword evidence="3" id="KW-0336">GPI-anchor</keyword>
<comment type="caution">
    <text evidence="12">The sequence shown here is derived from an EMBL/GenBank/DDBJ whole genome shotgun (WGS) entry which is preliminary data.</text>
</comment>
<evidence type="ECO:0000256" key="10">
    <source>
        <dbReference type="SAM" id="SignalP"/>
    </source>
</evidence>
<gene>
    <name evidence="12" type="ORF">Ccrd_000457</name>
</gene>
<keyword evidence="8" id="KW-0449">Lipoprotein</keyword>